<reference evidence="3" key="1">
    <citation type="journal article" date="2019" name="Int. J. Syst. Evol. Microbiol.">
        <title>The Global Catalogue of Microorganisms (GCM) 10K type strain sequencing project: providing services to taxonomists for standard genome sequencing and annotation.</title>
        <authorList>
            <consortium name="The Broad Institute Genomics Platform"/>
            <consortium name="The Broad Institute Genome Sequencing Center for Infectious Disease"/>
            <person name="Wu L."/>
            <person name="Ma J."/>
        </authorList>
    </citation>
    <scope>NUCLEOTIDE SEQUENCE [LARGE SCALE GENOMIC DNA]</scope>
    <source>
        <strain evidence="3">JCM 11650</strain>
    </source>
</reference>
<sequence>MTKLGILVSSARPNRVSDSVTQWVRESVPTDVEIDLIDLAAEVLPAFDEPHAPKSGARPTTAHGQAWAERIGALDAIVIVTPQYNGSYTGALKNAVDWLYTEWAELPTVIVGYGWMDAAEVLGHLGALMRRVGADVVAEIGLGFGEDLSVEGEITAREEKAAALTAGLEAATAKALQAAAV</sequence>
<evidence type="ECO:0000313" key="2">
    <source>
        <dbReference type="EMBL" id="MFD1835941.1"/>
    </source>
</evidence>
<comment type="caution">
    <text evidence="2">The sequence shown here is derived from an EMBL/GenBank/DDBJ whole genome shotgun (WGS) entry which is preliminary data.</text>
</comment>
<dbReference type="EMBL" id="JBHUFL010000003">
    <property type="protein sequence ID" value="MFD1835941.1"/>
    <property type="molecule type" value="Genomic_DNA"/>
</dbReference>
<keyword evidence="3" id="KW-1185">Reference proteome</keyword>
<dbReference type="InterPro" id="IPR029039">
    <property type="entry name" value="Flavoprotein-like_sf"/>
</dbReference>
<dbReference type="Proteomes" id="UP001597280">
    <property type="component" value="Unassembled WGS sequence"/>
</dbReference>
<evidence type="ECO:0000313" key="3">
    <source>
        <dbReference type="Proteomes" id="UP001597280"/>
    </source>
</evidence>
<dbReference type="PANTHER" id="PTHR30543">
    <property type="entry name" value="CHROMATE REDUCTASE"/>
    <property type="match status" value="1"/>
</dbReference>
<dbReference type="GO" id="GO:0016491">
    <property type="term" value="F:oxidoreductase activity"/>
    <property type="evidence" value="ECO:0007669"/>
    <property type="project" value="UniProtKB-KW"/>
</dbReference>
<dbReference type="Gene3D" id="3.40.50.360">
    <property type="match status" value="1"/>
</dbReference>
<keyword evidence="2" id="KW-0560">Oxidoreductase</keyword>
<organism evidence="2 3">
    <name type="scientific">Brachybacterium rhamnosum</name>
    <dbReference type="NCBI Taxonomy" id="173361"/>
    <lineage>
        <taxon>Bacteria</taxon>
        <taxon>Bacillati</taxon>
        <taxon>Actinomycetota</taxon>
        <taxon>Actinomycetes</taxon>
        <taxon>Micrococcales</taxon>
        <taxon>Dermabacteraceae</taxon>
        <taxon>Brachybacterium</taxon>
    </lineage>
</organism>
<dbReference type="PANTHER" id="PTHR30543:SF21">
    <property type="entry name" value="NAD(P)H-DEPENDENT FMN REDUCTASE LOT6"/>
    <property type="match status" value="1"/>
</dbReference>
<evidence type="ECO:0000259" key="1">
    <source>
        <dbReference type="Pfam" id="PF03358"/>
    </source>
</evidence>
<name>A0ABW4Q2J2_9MICO</name>
<dbReference type="Pfam" id="PF03358">
    <property type="entry name" value="FMN_red"/>
    <property type="match status" value="1"/>
</dbReference>
<dbReference type="InterPro" id="IPR005025">
    <property type="entry name" value="FMN_Rdtase-like_dom"/>
</dbReference>
<dbReference type="InterPro" id="IPR050712">
    <property type="entry name" value="NAD(P)H-dep_reductase"/>
</dbReference>
<dbReference type="RefSeq" id="WP_137770692.1">
    <property type="nucleotide sequence ID" value="NZ_BAAAIS010000003.1"/>
</dbReference>
<dbReference type="EC" id="1.-.-.-" evidence="2"/>
<protein>
    <submittedName>
        <fullName evidence="2">NADPH-dependent FMN reductase</fullName>
        <ecNumber evidence="2">1.-.-.-</ecNumber>
    </submittedName>
</protein>
<feature type="domain" description="NADPH-dependent FMN reductase-like" evidence="1">
    <location>
        <begin position="3"/>
        <end position="139"/>
    </location>
</feature>
<gene>
    <name evidence="2" type="ORF">ACFSDA_12775</name>
</gene>
<proteinExistence type="predicted"/>
<dbReference type="SUPFAM" id="SSF52218">
    <property type="entry name" value="Flavoproteins"/>
    <property type="match status" value="1"/>
</dbReference>
<accession>A0ABW4Q2J2</accession>